<evidence type="ECO:0000313" key="9">
    <source>
        <dbReference type="EMBL" id="BDR54181.1"/>
    </source>
</evidence>
<keyword evidence="1" id="KW-0134">Cell wall</keyword>
<keyword evidence="2" id="KW-0964">Secreted</keyword>
<evidence type="ECO:0000256" key="6">
    <source>
        <dbReference type="SAM" id="Phobius"/>
    </source>
</evidence>
<keyword evidence="6" id="KW-0472">Membrane</keyword>
<evidence type="ECO:0000256" key="7">
    <source>
        <dbReference type="SAM" id="SignalP"/>
    </source>
</evidence>
<evidence type="ECO:0000259" key="8">
    <source>
        <dbReference type="PROSITE" id="PS50847"/>
    </source>
</evidence>
<gene>
    <name evidence="9" type="ORF">KIMH_02920</name>
</gene>
<feature type="chain" id="PRO_5046298977" description="Gram-positive cocci surface proteins LPxTG domain-containing protein" evidence="7">
    <location>
        <begin position="37"/>
        <end position="386"/>
    </location>
</feature>
<evidence type="ECO:0000256" key="1">
    <source>
        <dbReference type="ARBA" id="ARBA00022512"/>
    </source>
</evidence>
<dbReference type="Proteomes" id="UP001321748">
    <property type="component" value="Chromosome"/>
</dbReference>
<sequence>MGSFINTYKKVASAVAVVVTVSMGFAVATATHPAHAAEVDSALKTVRVNIDGKFLTDFDYTKTTYTIPGKPAYVDLTGVPKGWTVDNALKKSSSSDRNKNDIHLGSDFTPEDTAKFKAAVGENFKPSYYTDSTDVKNPVVFNDFSLDKHEYVGMKVSQQQLVNLSFNLNDKDQAAYQAARAAGFGFGRASYDAQGRQTIERSEVKYLKLDIIANYSKDVRSMSYIFTAEPDLGPIAGGQSQGTAWHADDEWSILSNTFTDSSVSVTIRPVAAAPKAAVKSLVGTTAGATAAPVTYVFNYSAAAAAAAQAAPVPAVPGKPAPAAPAPAAPAQPEAAKPAPKSETKAKDPAQKSVLARTGSSISVVLVAALALALVSAGGLLLSRRTR</sequence>
<feature type="transmembrane region" description="Helical" evidence="6">
    <location>
        <begin position="361"/>
        <end position="381"/>
    </location>
</feature>
<feature type="compositionally biased region" description="Basic and acidic residues" evidence="5">
    <location>
        <begin position="339"/>
        <end position="349"/>
    </location>
</feature>
<accession>A0ABN6SG02</accession>
<keyword evidence="10" id="KW-1185">Reference proteome</keyword>
<feature type="compositionally biased region" description="Pro residues" evidence="5">
    <location>
        <begin position="313"/>
        <end position="329"/>
    </location>
</feature>
<keyword evidence="6" id="KW-0812">Transmembrane</keyword>
<dbReference type="InterPro" id="IPR019931">
    <property type="entry name" value="LPXTG_anchor"/>
</dbReference>
<dbReference type="EMBL" id="AP026800">
    <property type="protein sequence ID" value="BDR54181.1"/>
    <property type="molecule type" value="Genomic_DNA"/>
</dbReference>
<proteinExistence type="predicted"/>
<evidence type="ECO:0000313" key="10">
    <source>
        <dbReference type="Proteomes" id="UP001321748"/>
    </source>
</evidence>
<evidence type="ECO:0000256" key="3">
    <source>
        <dbReference type="ARBA" id="ARBA00022729"/>
    </source>
</evidence>
<protein>
    <recommendedName>
        <fullName evidence="8">Gram-positive cocci surface proteins LPxTG domain-containing protein</fullName>
    </recommendedName>
</protein>
<dbReference type="PROSITE" id="PS50847">
    <property type="entry name" value="GRAM_POS_ANCHORING"/>
    <property type="match status" value="1"/>
</dbReference>
<keyword evidence="4" id="KW-0572">Peptidoglycan-anchor</keyword>
<dbReference type="RefSeq" id="WP_317643202.1">
    <property type="nucleotide sequence ID" value="NZ_AP026800.1"/>
</dbReference>
<feature type="signal peptide" evidence="7">
    <location>
        <begin position="1"/>
        <end position="36"/>
    </location>
</feature>
<evidence type="ECO:0000256" key="4">
    <source>
        <dbReference type="ARBA" id="ARBA00023088"/>
    </source>
</evidence>
<name>A0ABN6SG02_9BIFI</name>
<feature type="region of interest" description="Disordered" evidence="5">
    <location>
        <begin position="313"/>
        <end position="352"/>
    </location>
</feature>
<organism evidence="9 10">
    <name type="scientific">Bombiscardovia apis</name>
    <dbReference type="NCBI Taxonomy" id="2932182"/>
    <lineage>
        <taxon>Bacteria</taxon>
        <taxon>Bacillati</taxon>
        <taxon>Actinomycetota</taxon>
        <taxon>Actinomycetes</taxon>
        <taxon>Bifidobacteriales</taxon>
        <taxon>Bifidobacteriaceae</taxon>
        <taxon>Bombiscardovia</taxon>
    </lineage>
</organism>
<evidence type="ECO:0000256" key="5">
    <source>
        <dbReference type="SAM" id="MobiDB-lite"/>
    </source>
</evidence>
<keyword evidence="6" id="KW-1133">Transmembrane helix</keyword>
<feature type="domain" description="Gram-positive cocci surface proteins LPxTG" evidence="8">
    <location>
        <begin position="354"/>
        <end position="386"/>
    </location>
</feature>
<reference evidence="9 10" key="1">
    <citation type="journal article" date="2023" name="Microbiol. Spectr.">
        <title>Symbiosis of Carpenter Bees with Uncharacterized Lactic Acid Bacteria Showing NAD Auxotrophy.</title>
        <authorList>
            <person name="Kawasaki S."/>
            <person name="Ozawa K."/>
            <person name="Mori T."/>
            <person name="Yamamoto A."/>
            <person name="Ito M."/>
            <person name="Ohkuma M."/>
            <person name="Sakamoto M."/>
            <person name="Matsutani M."/>
        </authorList>
    </citation>
    <scope>NUCLEOTIDE SEQUENCE [LARGE SCALE GENOMIC DNA]</scope>
    <source>
        <strain evidence="9 10">KimH</strain>
    </source>
</reference>
<evidence type="ECO:0000256" key="2">
    <source>
        <dbReference type="ARBA" id="ARBA00022525"/>
    </source>
</evidence>
<keyword evidence="3 7" id="KW-0732">Signal</keyword>